<accession>A0A173GD16</accession>
<protein>
    <submittedName>
        <fullName evidence="1">Uncharacterized protein</fullName>
    </submittedName>
</protein>
<reference evidence="1 2" key="1">
    <citation type="submission" date="2016-04" db="EMBL/GenBank/DDBJ databases">
        <title>Complete genome of Pseudomonas fluorescens phage VSW-3.</title>
        <authorList>
            <person name="Zhang C.-J."/>
            <person name="Wei Y.-L."/>
            <person name="Ji X.-L."/>
        </authorList>
    </citation>
    <scope>NUCLEOTIDE SEQUENCE [LARGE SCALE GENOMIC DNA]</scope>
</reference>
<gene>
    <name evidence="1" type="ORF">VSW3_39</name>
</gene>
<evidence type="ECO:0000313" key="2">
    <source>
        <dbReference type="Proteomes" id="UP000222360"/>
    </source>
</evidence>
<proteinExistence type="predicted"/>
<dbReference type="Proteomes" id="UP000222360">
    <property type="component" value="Segment"/>
</dbReference>
<name>A0A173GD16_9CAUD</name>
<sequence>MTAPGARLVAVDFALIERALNQIGYAVDEGWCPLCKAKVGNGLPCNDHRHKDWCVIHDLRAIV</sequence>
<dbReference type="EMBL" id="KX066068">
    <property type="protein sequence ID" value="ANH51115.1"/>
    <property type="molecule type" value="Genomic_DNA"/>
</dbReference>
<evidence type="ECO:0000313" key="1">
    <source>
        <dbReference type="EMBL" id="ANH51115.1"/>
    </source>
</evidence>
<organism evidence="1 2">
    <name type="scientific">Pseudomonas phage VSW-3</name>
    <dbReference type="NCBI Taxonomy" id="1852562"/>
    <lineage>
        <taxon>Viruses</taxon>
        <taxon>Duplodnaviria</taxon>
        <taxon>Heunggongvirae</taxon>
        <taxon>Uroviricota</taxon>
        <taxon>Caudoviricetes</taxon>
        <taxon>Autographivirales</taxon>
        <taxon>Autonotataviridae</taxon>
        <taxon>Napahaivirus</taxon>
        <taxon>Napahaivirus VSW3</taxon>
    </lineage>
</organism>
<keyword evidence="2" id="KW-1185">Reference proteome</keyword>